<organism evidence="8 9">
    <name type="scientific">Sinanodonta woodiana</name>
    <name type="common">Chinese pond mussel</name>
    <name type="synonym">Anodonta woodiana</name>
    <dbReference type="NCBI Taxonomy" id="1069815"/>
    <lineage>
        <taxon>Eukaryota</taxon>
        <taxon>Metazoa</taxon>
        <taxon>Spiralia</taxon>
        <taxon>Lophotrochozoa</taxon>
        <taxon>Mollusca</taxon>
        <taxon>Bivalvia</taxon>
        <taxon>Autobranchia</taxon>
        <taxon>Heteroconchia</taxon>
        <taxon>Palaeoheterodonta</taxon>
        <taxon>Unionida</taxon>
        <taxon>Unionoidea</taxon>
        <taxon>Unionidae</taxon>
        <taxon>Unioninae</taxon>
        <taxon>Sinanodonta</taxon>
    </lineage>
</organism>
<dbReference type="FunFam" id="3.40.50.720:FF:000357">
    <property type="entry name" value="Methionine adenosyltransferase 2 subunit beta"/>
    <property type="match status" value="1"/>
</dbReference>
<feature type="domain" description="RmlD-like substrate binding" evidence="7">
    <location>
        <begin position="6"/>
        <end position="297"/>
    </location>
</feature>
<gene>
    <name evidence="8" type="ORF">ACJMK2_031499</name>
</gene>
<dbReference type="InterPro" id="IPR029903">
    <property type="entry name" value="RmlD-like-bd"/>
</dbReference>
<evidence type="ECO:0000256" key="3">
    <source>
        <dbReference type="ARBA" id="ARBA00021596"/>
    </source>
</evidence>
<dbReference type="Pfam" id="PF04321">
    <property type="entry name" value="RmlD_sub_bind"/>
    <property type="match status" value="1"/>
</dbReference>
<dbReference type="InterPro" id="IPR036291">
    <property type="entry name" value="NAD(P)-bd_dom_sf"/>
</dbReference>
<reference evidence="8 9" key="1">
    <citation type="submission" date="2024-11" db="EMBL/GenBank/DDBJ databases">
        <title>Chromosome-level genome assembly of the freshwater bivalve Anodonta woodiana.</title>
        <authorList>
            <person name="Chen X."/>
        </authorList>
    </citation>
    <scope>NUCLEOTIDE SEQUENCE [LARGE SCALE GENOMIC DNA]</scope>
    <source>
        <strain evidence="8">MN2024</strain>
        <tissue evidence="8">Gills</tissue>
    </source>
</reference>
<evidence type="ECO:0000256" key="4">
    <source>
        <dbReference type="ARBA" id="ARBA00029977"/>
    </source>
</evidence>
<comment type="pathway">
    <text evidence="1">Amino-acid biosynthesis; S-adenosyl-L-methionine biosynthesis; S-adenosyl-L-methionine from L-methionine: step 1/1.</text>
</comment>
<protein>
    <recommendedName>
        <fullName evidence="3">Methionine adenosyltransferase 2 subunit beta</fullName>
    </recommendedName>
    <alternativeName>
        <fullName evidence="4">Methionine adenosyltransferase II beta</fullName>
    </alternativeName>
</protein>
<dbReference type="AlphaFoldDB" id="A0ABD3X2V9"/>
<evidence type="ECO:0000313" key="9">
    <source>
        <dbReference type="Proteomes" id="UP001634394"/>
    </source>
</evidence>
<dbReference type="Proteomes" id="UP001634394">
    <property type="component" value="Unassembled WGS sequence"/>
</dbReference>
<comment type="subunit">
    <text evidence="6">Heterotrimer; composed of a catalytic MAT2A homodimer that binds one regulatory MAT2B chain. Heterohexamer; composed of a central, catalytic MAT2A homotetramer flanked on either side by a regulatory MAT2B chain. NADP binding increases the affinity for MAT2A.</text>
</comment>
<name>A0ABD3X2V9_SINWO</name>
<sequence>MAAAKRVLITGASGLLGRAIYKEFGKNGTWETCGLSFSRSGDGLRQIDITDKDALTQVIQDFKPSVIIHSAAERKPDVVEKQPETTYKLNVGATSNLCEIAGSVGAWVLYISTDYVFDGKNPPYKETAQPNPLNKYGQSKLDGEIATLEASQDNSVLRVPILYGEVENLSESAVTVLFDKVKDTTTTCIMSDYERRYPTYCGDIAFVIKHLAEKRIKGEKINGIYHWSGDENMTKYDMAVAMAKAFGLPIEHIIADKSPSGGASRPYDAHLDCGRIESLGIVKRTPFNELIKDILQPHYEG</sequence>
<dbReference type="PANTHER" id="PTHR10491">
    <property type="entry name" value="DTDP-4-DEHYDRORHAMNOSE REDUCTASE"/>
    <property type="match status" value="1"/>
</dbReference>
<dbReference type="InterPro" id="IPR005913">
    <property type="entry name" value="dTDP_dehydrorham_reduct"/>
</dbReference>
<comment type="function">
    <text evidence="5">Regulatory subunit of S-adenosylmethionine synthetase 2, an enzyme that catalyzes the formation of S-adenosylmethionine from methionine and ATP. Regulates MAT2A catalytic activity by changing its kinetic properties, increasing its affinity for L-methionine. Can bind NADP (in vitro).</text>
</comment>
<dbReference type="Gene3D" id="3.40.50.720">
    <property type="entry name" value="NAD(P)-binding Rossmann-like Domain"/>
    <property type="match status" value="1"/>
</dbReference>
<dbReference type="CDD" id="cd05254">
    <property type="entry name" value="dTDP_HR_like_SDR_e"/>
    <property type="match status" value="1"/>
</dbReference>
<evidence type="ECO:0000256" key="1">
    <source>
        <dbReference type="ARBA" id="ARBA00005224"/>
    </source>
</evidence>
<comment type="similarity">
    <text evidence="2">Belongs to the dTDP-4-dehydrorhamnose reductase family. MAT2B subfamily.</text>
</comment>
<evidence type="ECO:0000313" key="8">
    <source>
        <dbReference type="EMBL" id="KAL3879190.1"/>
    </source>
</evidence>
<evidence type="ECO:0000256" key="6">
    <source>
        <dbReference type="ARBA" id="ARBA00046786"/>
    </source>
</evidence>
<comment type="caution">
    <text evidence="8">The sequence shown here is derived from an EMBL/GenBank/DDBJ whole genome shotgun (WGS) entry which is preliminary data.</text>
</comment>
<dbReference type="PANTHER" id="PTHR10491:SF4">
    <property type="entry name" value="METHIONINE ADENOSYLTRANSFERASE 2 SUBUNIT BETA"/>
    <property type="match status" value="1"/>
</dbReference>
<dbReference type="SUPFAM" id="SSF51735">
    <property type="entry name" value="NAD(P)-binding Rossmann-fold domains"/>
    <property type="match status" value="1"/>
</dbReference>
<dbReference type="EMBL" id="JBJQND010000004">
    <property type="protein sequence ID" value="KAL3879190.1"/>
    <property type="molecule type" value="Genomic_DNA"/>
</dbReference>
<evidence type="ECO:0000256" key="2">
    <source>
        <dbReference type="ARBA" id="ARBA00008656"/>
    </source>
</evidence>
<evidence type="ECO:0000259" key="7">
    <source>
        <dbReference type="Pfam" id="PF04321"/>
    </source>
</evidence>
<keyword evidence="9" id="KW-1185">Reference proteome</keyword>
<accession>A0ABD3X2V9</accession>
<evidence type="ECO:0000256" key="5">
    <source>
        <dbReference type="ARBA" id="ARBA00045998"/>
    </source>
</evidence>
<proteinExistence type="inferred from homology"/>